<accession>A0AAP0NSU5</accession>
<keyword evidence="2" id="KW-1185">Reference proteome</keyword>
<reference evidence="1 2" key="1">
    <citation type="submission" date="2024-01" db="EMBL/GenBank/DDBJ databases">
        <title>Genome assemblies of Stephania.</title>
        <authorList>
            <person name="Yang L."/>
        </authorList>
    </citation>
    <scope>NUCLEOTIDE SEQUENCE [LARGE SCALE GENOMIC DNA]</scope>
    <source>
        <strain evidence="1">JXDWG</strain>
        <tissue evidence="1">Leaf</tissue>
    </source>
</reference>
<proteinExistence type="predicted"/>
<name>A0AAP0NSU5_9MAGN</name>
<evidence type="ECO:0000313" key="2">
    <source>
        <dbReference type="Proteomes" id="UP001419268"/>
    </source>
</evidence>
<sequence length="73" mass="8396">MNNQWRVNTRYTCQSSLKNSNPSVSKQVYLIIQKESPISDKWKGLLRYPQMISPSCGAFPLLDYGSALRQTQE</sequence>
<dbReference type="Proteomes" id="UP001419268">
    <property type="component" value="Unassembled WGS sequence"/>
</dbReference>
<dbReference type="EMBL" id="JBBNAG010000007">
    <property type="protein sequence ID" value="KAK9118567.1"/>
    <property type="molecule type" value="Genomic_DNA"/>
</dbReference>
<dbReference type="AlphaFoldDB" id="A0AAP0NSU5"/>
<gene>
    <name evidence="1" type="ORF">Scep_016660</name>
</gene>
<protein>
    <submittedName>
        <fullName evidence="1">Uncharacterized protein</fullName>
    </submittedName>
</protein>
<evidence type="ECO:0000313" key="1">
    <source>
        <dbReference type="EMBL" id="KAK9118567.1"/>
    </source>
</evidence>
<comment type="caution">
    <text evidence="1">The sequence shown here is derived from an EMBL/GenBank/DDBJ whole genome shotgun (WGS) entry which is preliminary data.</text>
</comment>
<organism evidence="1 2">
    <name type="scientific">Stephania cephalantha</name>
    <dbReference type="NCBI Taxonomy" id="152367"/>
    <lineage>
        <taxon>Eukaryota</taxon>
        <taxon>Viridiplantae</taxon>
        <taxon>Streptophyta</taxon>
        <taxon>Embryophyta</taxon>
        <taxon>Tracheophyta</taxon>
        <taxon>Spermatophyta</taxon>
        <taxon>Magnoliopsida</taxon>
        <taxon>Ranunculales</taxon>
        <taxon>Menispermaceae</taxon>
        <taxon>Menispermoideae</taxon>
        <taxon>Cissampelideae</taxon>
        <taxon>Stephania</taxon>
    </lineage>
</organism>